<protein>
    <submittedName>
        <fullName evidence="6">GFA family protein</fullName>
    </submittedName>
</protein>
<accession>A0ABX1R2G2</accession>
<dbReference type="PROSITE" id="PS51891">
    <property type="entry name" value="CENP_V_GFA"/>
    <property type="match status" value="1"/>
</dbReference>
<keyword evidence="4" id="KW-0456">Lyase</keyword>
<dbReference type="InterPro" id="IPR006913">
    <property type="entry name" value="CENP-V/GFA"/>
</dbReference>
<comment type="similarity">
    <text evidence="1">Belongs to the Gfa family.</text>
</comment>
<dbReference type="PANTHER" id="PTHR33337">
    <property type="entry name" value="GFA DOMAIN-CONTAINING PROTEIN"/>
    <property type="match status" value="1"/>
</dbReference>
<reference evidence="6 7" key="1">
    <citation type="submission" date="2020-03" db="EMBL/GenBank/DDBJ databases">
        <title>Alteromonas ponticola sp. nov., isolated from seawater.</title>
        <authorList>
            <person name="Yoon J.-H."/>
            <person name="Kim Y.-O."/>
        </authorList>
    </citation>
    <scope>NUCLEOTIDE SEQUENCE [LARGE SCALE GENOMIC DNA]</scope>
    <source>
        <strain evidence="6 7">MYP5</strain>
    </source>
</reference>
<dbReference type="Proteomes" id="UP000709336">
    <property type="component" value="Unassembled WGS sequence"/>
</dbReference>
<keyword evidence="3" id="KW-0862">Zinc</keyword>
<dbReference type="EMBL" id="JAATNW010000006">
    <property type="protein sequence ID" value="NMH60647.1"/>
    <property type="molecule type" value="Genomic_DNA"/>
</dbReference>
<keyword evidence="2" id="KW-0479">Metal-binding</keyword>
<dbReference type="Gene3D" id="3.90.1590.10">
    <property type="entry name" value="glutathione-dependent formaldehyde- activating enzyme (gfa)"/>
    <property type="match status" value="1"/>
</dbReference>
<dbReference type="SUPFAM" id="SSF51316">
    <property type="entry name" value="Mss4-like"/>
    <property type="match status" value="1"/>
</dbReference>
<evidence type="ECO:0000313" key="6">
    <source>
        <dbReference type="EMBL" id="NMH60647.1"/>
    </source>
</evidence>
<dbReference type="InterPro" id="IPR011057">
    <property type="entry name" value="Mss4-like_sf"/>
</dbReference>
<feature type="domain" description="CENP-V/GFA" evidence="5">
    <location>
        <begin position="6"/>
        <end position="119"/>
    </location>
</feature>
<dbReference type="PANTHER" id="PTHR33337:SF40">
    <property type="entry name" value="CENP-V_GFA DOMAIN-CONTAINING PROTEIN-RELATED"/>
    <property type="match status" value="1"/>
</dbReference>
<dbReference type="Pfam" id="PF04828">
    <property type="entry name" value="GFA"/>
    <property type="match status" value="1"/>
</dbReference>
<sequence>MTNPTQTGHCLCKAVTLNATAAVDELHACHCSMCRQWGGGPFLVTNCGTSVTFDGEDSIQRYASSDWAERGFCKHCGTHLFYRYVASDTYFIPAGLLSLDESVRMTSQIFIDEKPHYYDFANDTTNMTGAEVIAQFENG</sequence>
<keyword evidence="7" id="KW-1185">Reference proteome</keyword>
<proteinExistence type="inferred from homology"/>
<evidence type="ECO:0000259" key="5">
    <source>
        <dbReference type="PROSITE" id="PS51891"/>
    </source>
</evidence>
<organism evidence="6 7">
    <name type="scientific">Alteromonas ponticola</name>
    <dbReference type="NCBI Taxonomy" id="2720613"/>
    <lineage>
        <taxon>Bacteria</taxon>
        <taxon>Pseudomonadati</taxon>
        <taxon>Pseudomonadota</taxon>
        <taxon>Gammaproteobacteria</taxon>
        <taxon>Alteromonadales</taxon>
        <taxon>Alteromonadaceae</taxon>
        <taxon>Alteromonas/Salinimonas group</taxon>
        <taxon>Alteromonas</taxon>
    </lineage>
</organism>
<evidence type="ECO:0000256" key="1">
    <source>
        <dbReference type="ARBA" id="ARBA00005495"/>
    </source>
</evidence>
<gene>
    <name evidence="6" type="ORF">HCJ96_11485</name>
</gene>
<comment type="caution">
    <text evidence="6">The sequence shown here is derived from an EMBL/GenBank/DDBJ whole genome shotgun (WGS) entry which is preliminary data.</text>
</comment>
<evidence type="ECO:0000256" key="3">
    <source>
        <dbReference type="ARBA" id="ARBA00022833"/>
    </source>
</evidence>
<name>A0ABX1R2G2_9ALTE</name>
<dbReference type="RefSeq" id="WP_169211213.1">
    <property type="nucleotide sequence ID" value="NZ_JAATNW010000006.1"/>
</dbReference>
<evidence type="ECO:0000256" key="4">
    <source>
        <dbReference type="ARBA" id="ARBA00023239"/>
    </source>
</evidence>
<evidence type="ECO:0000313" key="7">
    <source>
        <dbReference type="Proteomes" id="UP000709336"/>
    </source>
</evidence>
<evidence type="ECO:0000256" key="2">
    <source>
        <dbReference type="ARBA" id="ARBA00022723"/>
    </source>
</evidence>